<name>A0A1M5L2N4_9BRAD</name>
<organism evidence="5 6">
    <name type="scientific">Bradyrhizobium erythrophlei</name>
    <dbReference type="NCBI Taxonomy" id="1437360"/>
    <lineage>
        <taxon>Bacteria</taxon>
        <taxon>Pseudomonadati</taxon>
        <taxon>Pseudomonadota</taxon>
        <taxon>Alphaproteobacteria</taxon>
        <taxon>Hyphomicrobiales</taxon>
        <taxon>Nitrobacteraceae</taxon>
        <taxon>Bradyrhizobium</taxon>
    </lineage>
</organism>
<protein>
    <submittedName>
        <fullName evidence="5">Transcriptional regulator, TetR family</fullName>
    </submittedName>
</protein>
<feature type="DNA-binding region" description="H-T-H motif" evidence="2">
    <location>
        <begin position="79"/>
        <end position="98"/>
    </location>
</feature>
<dbReference type="SUPFAM" id="SSF46689">
    <property type="entry name" value="Homeodomain-like"/>
    <property type="match status" value="1"/>
</dbReference>
<dbReference type="InterPro" id="IPR050109">
    <property type="entry name" value="HTH-type_TetR-like_transc_reg"/>
</dbReference>
<evidence type="ECO:0000256" key="1">
    <source>
        <dbReference type="ARBA" id="ARBA00023125"/>
    </source>
</evidence>
<accession>A0A1M5L2N4</accession>
<evidence type="ECO:0000259" key="4">
    <source>
        <dbReference type="PROSITE" id="PS50977"/>
    </source>
</evidence>
<dbReference type="PRINTS" id="PR00455">
    <property type="entry name" value="HTHTETR"/>
</dbReference>
<dbReference type="PANTHER" id="PTHR30055:SF226">
    <property type="entry name" value="HTH-TYPE TRANSCRIPTIONAL REGULATOR PKSA"/>
    <property type="match status" value="1"/>
</dbReference>
<keyword evidence="1 2" id="KW-0238">DNA-binding</keyword>
<dbReference type="Pfam" id="PF00440">
    <property type="entry name" value="TetR_N"/>
    <property type="match status" value="1"/>
</dbReference>
<dbReference type="GO" id="GO:0003700">
    <property type="term" value="F:DNA-binding transcription factor activity"/>
    <property type="evidence" value="ECO:0007669"/>
    <property type="project" value="TreeGrafter"/>
</dbReference>
<proteinExistence type="predicted"/>
<feature type="region of interest" description="Disordered" evidence="3">
    <location>
        <begin position="24"/>
        <end position="43"/>
    </location>
</feature>
<evidence type="ECO:0000256" key="2">
    <source>
        <dbReference type="PROSITE-ProRule" id="PRU00335"/>
    </source>
</evidence>
<dbReference type="GO" id="GO:0000976">
    <property type="term" value="F:transcription cis-regulatory region binding"/>
    <property type="evidence" value="ECO:0007669"/>
    <property type="project" value="TreeGrafter"/>
</dbReference>
<feature type="domain" description="HTH tetR-type" evidence="4">
    <location>
        <begin position="56"/>
        <end position="116"/>
    </location>
</feature>
<dbReference type="PROSITE" id="PS50977">
    <property type="entry name" value="HTH_TETR_2"/>
    <property type="match status" value="1"/>
</dbReference>
<sequence length="243" mass="27865">MILQGASGHYCCRGEAVIRSSGVRRETGATQRKIETTRRPSRPSDRIERVRVDKFSARRIELAEAALETLAELGYARTSLREIAQKSEFTHGVLHYYFSDKVDLICCCVRHYKAKCVTRYDQITSAAQSRDELMKGFLEKLGETVRDEARMHRLWYDLRSQSLFEDAFRDDVAEIDKSLEDMVWRVASRFASLGGRQPVVSRGALYALFDGLFQRCLLRHLSGDRKAIADLRDEVERLLPIVA</sequence>
<dbReference type="InterPro" id="IPR001647">
    <property type="entry name" value="HTH_TetR"/>
</dbReference>
<dbReference type="Proteomes" id="UP000189796">
    <property type="component" value="Chromosome I"/>
</dbReference>
<dbReference type="EMBL" id="LT670817">
    <property type="protein sequence ID" value="SHG59195.1"/>
    <property type="molecule type" value="Genomic_DNA"/>
</dbReference>
<gene>
    <name evidence="5" type="ORF">SAMN05443248_2069</name>
</gene>
<evidence type="ECO:0000313" key="6">
    <source>
        <dbReference type="Proteomes" id="UP000189796"/>
    </source>
</evidence>
<dbReference type="AlphaFoldDB" id="A0A1M5L2N4"/>
<reference evidence="5 6" key="1">
    <citation type="submission" date="2016-11" db="EMBL/GenBank/DDBJ databases">
        <authorList>
            <person name="Jaros S."/>
            <person name="Januszkiewicz K."/>
            <person name="Wedrychowicz H."/>
        </authorList>
    </citation>
    <scope>NUCLEOTIDE SEQUENCE [LARGE SCALE GENOMIC DNA]</scope>
    <source>
        <strain evidence="5 6">GAS138</strain>
    </source>
</reference>
<dbReference type="InterPro" id="IPR009057">
    <property type="entry name" value="Homeodomain-like_sf"/>
</dbReference>
<dbReference type="Gene3D" id="1.10.357.10">
    <property type="entry name" value="Tetracycline Repressor, domain 2"/>
    <property type="match status" value="1"/>
</dbReference>
<dbReference type="RefSeq" id="WP_079601122.1">
    <property type="nucleotide sequence ID" value="NZ_LT670817.1"/>
</dbReference>
<dbReference type="OrthoDB" id="8220622at2"/>
<dbReference type="PANTHER" id="PTHR30055">
    <property type="entry name" value="HTH-TYPE TRANSCRIPTIONAL REGULATOR RUTR"/>
    <property type="match status" value="1"/>
</dbReference>
<evidence type="ECO:0000256" key="3">
    <source>
        <dbReference type="SAM" id="MobiDB-lite"/>
    </source>
</evidence>
<evidence type="ECO:0000313" key="5">
    <source>
        <dbReference type="EMBL" id="SHG59195.1"/>
    </source>
</evidence>